<keyword evidence="3" id="KW-1185">Reference proteome</keyword>
<dbReference type="InterPro" id="IPR045596">
    <property type="entry name" value="DUF6459"/>
</dbReference>
<dbReference type="Pfam" id="PF20060">
    <property type="entry name" value="DUF6459"/>
    <property type="match status" value="1"/>
</dbReference>
<feature type="region of interest" description="Disordered" evidence="1">
    <location>
        <begin position="13"/>
        <end position="55"/>
    </location>
</feature>
<feature type="compositionally biased region" description="Pro residues" evidence="1">
    <location>
        <begin position="36"/>
        <end position="55"/>
    </location>
</feature>
<reference evidence="3" key="1">
    <citation type="journal article" date="2019" name="Int. J. Syst. Evol. Microbiol.">
        <title>The Global Catalogue of Microorganisms (GCM) 10K type strain sequencing project: providing services to taxonomists for standard genome sequencing and annotation.</title>
        <authorList>
            <consortium name="The Broad Institute Genomics Platform"/>
            <consortium name="The Broad Institute Genome Sequencing Center for Infectious Disease"/>
            <person name="Wu L."/>
            <person name="Ma J."/>
        </authorList>
    </citation>
    <scope>NUCLEOTIDE SEQUENCE [LARGE SCALE GENOMIC DNA]</scope>
    <source>
        <strain evidence="3">JCM 3272</strain>
    </source>
</reference>
<comment type="caution">
    <text evidence="2">The sequence shown here is derived from an EMBL/GenBank/DDBJ whole genome shotgun (WGS) entry which is preliminary data.</text>
</comment>
<sequence length="179" mass="19619">MTTVTDAVVLRVPPALDPPWPSSAPDDPLPFEWPKGGPPPALAVPPPRRPPRPAPLPLARSTAHMAAQRFASLCVEILNGYRPPSQLRPMTHPQRFTDVSDQIMRRTVRIRMSPGQAARHGSLVRARRMLLSEPLAGVAEAVVVLEQGETAWAMAIRFERSDRPGFGAFGWVCTLVQVV</sequence>
<gene>
    <name evidence="2" type="ORF">GCM10010170_097080</name>
</gene>
<evidence type="ECO:0000313" key="3">
    <source>
        <dbReference type="Proteomes" id="UP001501444"/>
    </source>
</evidence>
<evidence type="ECO:0000313" key="2">
    <source>
        <dbReference type="EMBL" id="GAA2386561.1"/>
    </source>
</evidence>
<evidence type="ECO:0000256" key="1">
    <source>
        <dbReference type="SAM" id="MobiDB-lite"/>
    </source>
</evidence>
<dbReference type="EMBL" id="BAAARV010000102">
    <property type="protein sequence ID" value="GAA2386561.1"/>
    <property type="molecule type" value="Genomic_DNA"/>
</dbReference>
<name>A0ABP5UTH6_9ACTN</name>
<accession>A0ABP5UTH6</accession>
<organism evidence="2 3">
    <name type="scientific">Dactylosporangium salmoneum</name>
    <dbReference type="NCBI Taxonomy" id="53361"/>
    <lineage>
        <taxon>Bacteria</taxon>
        <taxon>Bacillati</taxon>
        <taxon>Actinomycetota</taxon>
        <taxon>Actinomycetes</taxon>
        <taxon>Micromonosporales</taxon>
        <taxon>Micromonosporaceae</taxon>
        <taxon>Dactylosporangium</taxon>
    </lineage>
</organism>
<proteinExistence type="predicted"/>
<protein>
    <submittedName>
        <fullName evidence="2">Uncharacterized protein</fullName>
    </submittedName>
</protein>
<dbReference type="Proteomes" id="UP001501444">
    <property type="component" value="Unassembled WGS sequence"/>
</dbReference>